<evidence type="ECO:0000259" key="5">
    <source>
        <dbReference type="Pfam" id="PF00561"/>
    </source>
</evidence>
<keyword evidence="2 4" id="KW-0732">Signal</keyword>
<feature type="domain" description="AB hydrolase-1" evidence="5">
    <location>
        <begin position="89"/>
        <end position="279"/>
    </location>
</feature>
<dbReference type="InterPro" id="IPR051601">
    <property type="entry name" value="Serine_prot/Carboxylest_S33"/>
</dbReference>
<keyword evidence="3" id="KW-0378">Hydrolase</keyword>
<keyword evidence="8" id="KW-1185">Reference proteome</keyword>
<dbReference type="Gene3D" id="3.40.50.1820">
    <property type="entry name" value="alpha/beta hydrolase"/>
    <property type="match status" value="1"/>
</dbReference>
<dbReference type="GO" id="GO:0016787">
    <property type="term" value="F:hydrolase activity"/>
    <property type="evidence" value="ECO:0007669"/>
    <property type="project" value="UniProtKB-KW"/>
</dbReference>
<dbReference type="EMBL" id="BONK01000013">
    <property type="protein sequence ID" value="GIG22701.1"/>
    <property type="molecule type" value="Genomic_DNA"/>
</dbReference>
<dbReference type="InterPro" id="IPR013595">
    <property type="entry name" value="Pept_S33_TAP-like_C"/>
</dbReference>
<feature type="signal peptide" evidence="4">
    <location>
        <begin position="1"/>
        <end position="27"/>
    </location>
</feature>
<name>A0A919U2V8_9CELL</name>
<dbReference type="Pfam" id="PF00561">
    <property type="entry name" value="Abhydrolase_1"/>
    <property type="match status" value="1"/>
</dbReference>
<dbReference type="InterPro" id="IPR029058">
    <property type="entry name" value="AB_hydrolase_fold"/>
</dbReference>
<dbReference type="PANTHER" id="PTHR43248">
    <property type="entry name" value="2-SUCCINYL-6-HYDROXY-2,4-CYCLOHEXADIENE-1-CARBOXYLATE SYNTHASE"/>
    <property type="match status" value="1"/>
</dbReference>
<feature type="chain" id="PRO_5037341601" evidence="4">
    <location>
        <begin position="28"/>
        <end position="489"/>
    </location>
</feature>
<dbReference type="Proteomes" id="UP000632740">
    <property type="component" value="Unassembled WGS sequence"/>
</dbReference>
<dbReference type="Pfam" id="PF08386">
    <property type="entry name" value="Abhydrolase_4"/>
    <property type="match status" value="1"/>
</dbReference>
<accession>A0A919U2V8</accession>
<proteinExistence type="inferred from homology"/>
<evidence type="ECO:0000256" key="1">
    <source>
        <dbReference type="ARBA" id="ARBA00010088"/>
    </source>
</evidence>
<organism evidence="7 8">
    <name type="scientific">Cellulomonas chitinilytica</name>
    <dbReference type="NCBI Taxonomy" id="398759"/>
    <lineage>
        <taxon>Bacteria</taxon>
        <taxon>Bacillati</taxon>
        <taxon>Actinomycetota</taxon>
        <taxon>Actinomycetes</taxon>
        <taxon>Micrococcales</taxon>
        <taxon>Cellulomonadaceae</taxon>
        <taxon>Cellulomonas</taxon>
    </lineage>
</organism>
<evidence type="ECO:0000259" key="6">
    <source>
        <dbReference type="Pfam" id="PF08386"/>
    </source>
</evidence>
<dbReference type="SUPFAM" id="SSF53474">
    <property type="entry name" value="alpha/beta-Hydrolases"/>
    <property type="match status" value="1"/>
</dbReference>
<evidence type="ECO:0000256" key="2">
    <source>
        <dbReference type="ARBA" id="ARBA00022729"/>
    </source>
</evidence>
<evidence type="ECO:0000256" key="4">
    <source>
        <dbReference type="SAM" id="SignalP"/>
    </source>
</evidence>
<reference evidence="7" key="1">
    <citation type="submission" date="2021-01" db="EMBL/GenBank/DDBJ databases">
        <title>Whole genome shotgun sequence of Cellulomonas chitinilytica NBRC 110799.</title>
        <authorList>
            <person name="Komaki H."/>
            <person name="Tamura T."/>
        </authorList>
    </citation>
    <scope>NUCLEOTIDE SEQUENCE</scope>
    <source>
        <strain evidence="7">NBRC 110799</strain>
    </source>
</reference>
<protein>
    <submittedName>
        <fullName evidence="7">Peptidase</fullName>
    </submittedName>
</protein>
<feature type="domain" description="Peptidase S33 tripeptidyl aminopeptidase-like C-terminal" evidence="6">
    <location>
        <begin position="400"/>
        <end position="486"/>
    </location>
</feature>
<gene>
    <name evidence="7" type="ORF">Cch01nite_34250</name>
</gene>
<evidence type="ECO:0000313" key="7">
    <source>
        <dbReference type="EMBL" id="GIG22701.1"/>
    </source>
</evidence>
<comment type="caution">
    <text evidence="7">The sequence shown here is derived from an EMBL/GenBank/DDBJ whole genome shotgun (WGS) entry which is preliminary data.</text>
</comment>
<dbReference type="AlphaFoldDB" id="A0A919U2V8"/>
<evidence type="ECO:0000313" key="8">
    <source>
        <dbReference type="Proteomes" id="UP000632740"/>
    </source>
</evidence>
<dbReference type="InterPro" id="IPR000073">
    <property type="entry name" value="AB_hydrolase_1"/>
</dbReference>
<comment type="similarity">
    <text evidence="1">Belongs to the peptidase S33 family.</text>
</comment>
<dbReference type="PANTHER" id="PTHR43248:SF29">
    <property type="entry name" value="TRIPEPTIDYL AMINOPEPTIDASE"/>
    <property type="match status" value="1"/>
</dbReference>
<sequence length="489" mass="52630">MRHLSRALVLGTALLLATGPVAGSAQAQTRPDGRRPSPSVDWVPCPGSDVALCGTLAVPLDWSRPRGERISLAVARRPADDPQHRVGTLFYNPGGPGDGGVAYVVAAEQIFSATLRARFDIVAMDPRGVGESTPVSCAEPVVTPEFTLWPRTEQQFDDLVAHSRAVGESCLQDVGPLLGHLDTVSVARDHEALRQALRVRQVSWLGISYGTQLAPNYAELFPRRTRAMVLDAALEHSLPEVLQVAGEIRTVEDSFNRFARWCDTDATCALQGQDVGAVFDALVAAADESPLPVEGAVRAVTGEDIRMGTIGRLTFPEPSIYGPDVSWAGLSRALQAALAGDAAAFAFPAGVPQSGLQARAGIGCMEYVPQVRTWEQMRQRIEMGRQLAPHLQGASETWWVNACIGWPLEAANPPRLLDVRDVPALVVHATHDPSLPYEWAHSLAAQIQGSHVLTREGDGHTSYYTSQCAREAIDAFLVDLVVPQQEVCG</sequence>
<evidence type="ECO:0000256" key="3">
    <source>
        <dbReference type="ARBA" id="ARBA00022801"/>
    </source>
</evidence>